<dbReference type="GO" id="GO:0020037">
    <property type="term" value="F:heme binding"/>
    <property type="evidence" value="ECO:0007669"/>
    <property type="project" value="InterPro"/>
</dbReference>
<dbReference type="SUPFAM" id="SSF46458">
    <property type="entry name" value="Globin-like"/>
    <property type="match status" value="1"/>
</dbReference>
<evidence type="ECO:0000256" key="1">
    <source>
        <dbReference type="ARBA" id="ARBA00023224"/>
    </source>
</evidence>
<dbReference type="GO" id="GO:0019825">
    <property type="term" value="F:oxygen binding"/>
    <property type="evidence" value="ECO:0007669"/>
    <property type="project" value="InterPro"/>
</dbReference>
<keyword evidence="1 3" id="KW-0807">Transducer</keyword>
<proteinExistence type="inferred from homology"/>
<dbReference type="Pfam" id="PF11563">
    <property type="entry name" value="Protoglobin"/>
    <property type="match status" value="1"/>
</dbReference>
<evidence type="ECO:0000313" key="6">
    <source>
        <dbReference type="Proteomes" id="UP000294835"/>
    </source>
</evidence>
<feature type="domain" description="Methyl-accepting transducer" evidence="4">
    <location>
        <begin position="197"/>
        <end position="412"/>
    </location>
</feature>
<name>A0A4R2Q8J9_9RHOB</name>
<dbReference type="Gene3D" id="1.10.287.950">
    <property type="entry name" value="Methyl-accepting chemotaxis protein"/>
    <property type="match status" value="1"/>
</dbReference>
<dbReference type="Proteomes" id="UP000294835">
    <property type="component" value="Unassembled WGS sequence"/>
</dbReference>
<dbReference type="SMART" id="SM00283">
    <property type="entry name" value="MA"/>
    <property type="match status" value="1"/>
</dbReference>
<dbReference type="EMBL" id="SLXP01000002">
    <property type="protein sequence ID" value="TCP43045.1"/>
    <property type="molecule type" value="Genomic_DNA"/>
</dbReference>
<evidence type="ECO:0000256" key="2">
    <source>
        <dbReference type="ARBA" id="ARBA00029447"/>
    </source>
</evidence>
<dbReference type="AlphaFoldDB" id="A0A4R2Q8J9"/>
<comment type="caution">
    <text evidence="5">The sequence shown here is derived from an EMBL/GenBank/DDBJ whole genome shotgun (WGS) entry which is preliminary data.</text>
</comment>
<dbReference type="PRINTS" id="PR00260">
    <property type="entry name" value="CHEMTRNSDUCR"/>
</dbReference>
<organism evidence="5 6">
    <name type="scientific">Rhodovulum marinum</name>
    <dbReference type="NCBI Taxonomy" id="320662"/>
    <lineage>
        <taxon>Bacteria</taxon>
        <taxon>Pseudomonadati</taxon>
        <taxon>Pseudomonadota</taxon>
        <taxon>Alphaproteobacteria</taxon>
        <taxon>Rhodobacterales</taxon>
        <taxon>Paracoccaceae</taxon>
        <taxon>Rhodovulum</taxon>
    </lineage>
</organism>
<keyword evidence="6" id="KW-1185">Reference proteome</keyword>
<dbReference type="InterPro" id="IPR039379">
    <property type="entry name" value="Protoglobin_sensor_dom"/>
</dbReference>
<dbReference type="InterPro" id="IPR009050">
    <property type="entry name" value="Globin-like_sf"/>
</dbReference>
<comment type="similarity">
    <text evidence="2">Belongs to the methyl-accepting chemotaxis (MCP) protein family.</text>
</comment>
<dbReference type="RefSeq" id="WP_132460902.1">
    <property type="nucleotide sequence ID" value="NZ_SLXP01000002.1"/>
</dbReference>
<dbReference type="CDD" id="cd01068">
    <property type="entry name" value="globin_sensor"/>
    <property type="match status" value="1"/>
</dbReference>
<dbReference type="InterPro" id="IPR004090">
    <property type="entry name" value="Chemotax_Me-accpt_rcpt"/>
</dbReference>
<dbReference type="Gene3D" id="1.10.490.10">
    <property type="entry name" value="Globins"/>
    <property type="match status" value="1"/>
</dbReference>
<dbReference type="GO" id="GO:0006935">
    <property type="term" value="P:chemotaxis"/>
    <property type="evidence" value="ECO:0007669"/>
    <property type="project" value="InterPro"/>
</dbReference>
<protein>
    <submittedName>
        <fullName evidence="5">Methyl-accepting chemotaxis protein</fullName>
    </submittedName>
</protein>
<evidence type="ECO:0000313" key="5">
    <source>
        <dbReference type="EMBL" id="TCP43045.1"/>
    </source>
</evidence>
<dbReference type="GO" id="GO:0004888">
    <property type="term" value="F:transmembrane signaling receptor activity"/>
    <property type="evidence" value="ECO:0007669"/>
    <property type="project" value="InterPro"/>
</dbReference>
<evidence type="ECO:0000256" key="3">
    <source>
        <dbReference type="PROSITE-ProRule" id="PRU00284"/>
    </source>
</evidence>
<dbReference type="InterPro" id="IPR044398">
    <property type="entry name" value="Globin-sensor_dom"/>
</dbReference>
<dbReference type="PANTHER" id="PTHR32089">
    <property type="entry name" value="METHYL-ACCEPTING CHEMOTAXIS PROTEIN MCPB"/>
    <property type="match status" value="1"/>
</dbReference>
<evidence type="ECO:0000259" key="4">
    <source>
        <dbReference type="PROSITE" id="PS50111"/>
    </source>
</evidence>
<dbReference type="PANTHER" id="PTHR32089:SF112">
    <property type="entry name" value="LYSOZYME-LIKE PROTEIN-RELATED"/>
    <property type="match status" value="1"/>
</dbReference>
<gene>
    <name evidence="5" type="ORF">EV662_102238</name>
</gene>
<dbReference type="InterPro" id="IPR004089">
    <property type="entry name" value="MCPsignal_dom"/>
</dbReference>
<dbReference type="OrthoDB" id="4514964at2"/>
<dbReference type="GO" id="GO:0016020">
    <property type="term" value="C:membrane"/>
    <property type="evidence" value="ECO:0007669"/>
    <property type="project" value="InterPro"/>
</dbReference>
<dbReference type="PROSITE" id="PS50111">
    <property type="entry name" value="CHEMOTAXIS_TRANSDUC_2"/>
    <property type="match status" value="1"/>
</dbReference>
<dbReference type="GO" id="GO:0007165">
    <property type="term" value="P:signal transduction"/>
    <property type="evidence" value="ECO:0007669"/>
    <property type="project" value="UniProtKB-KW"/>
</dbReference>
<reference evidence="5 6" key="1">
    <citation type="submission" date="2019-03" db="EMBL/GenBank/DDBJ databases">
        <title>Genomic Encyclopedia of Type Strains, Phase IV (KMG-IV): sequencing the most valuable type-strain genomes for metagenomic binning, comparative biology and taxonomic classification.</title>
        <authorList>
            <person name="Goeker M."/>
        </authorList>
    </citation>
    <scope>NUCLEOTIDE SEQUENCE [LARGE SCALE GENOMIC DNA]</scope>
    <source>
        <strain evidence="5 6">DSM 18063</strain>
    </source>
</reference>
<dbReference type="InterPro" id="IPR012292">
    <property type="entry name" value="Globin/Proto"/>
</dbReference>
<accession>A0A4R2Q8J9</accession>
<dbReference type="Pfam" id="PF00015">
    <property type="entry name" value="MCPsignal"/>
    <property type="match status" value="1"/>
</dbReference>
<sequence length="446" mass="47916">MQQRSPARLWAYGLDKETRAALREVGEIVIPRLDEVLGDFYTDVDATPDWSQFFNSPKLLNHAKSHQKIHWERMFSCDYTQDYFTQADKIGRVHYRIGLPLRHYVGAYARVAATLQRIISCEQNGRLRALLRRRSCMHSDALTRALMLDIELAVSGFHEAQSEEFAQRMERLGESFESEVSRVVDVLNGSMCRLSGAANGLDDEILGARQGAGSVSANAVQIATSTQSVAAAIEELSASIASITQDVSEAAAASVSAATEAEASASQVGALQTAVEEIGEVVSLISAIARQTNLLAVNATVEAARAGDAGKGFAVVAFEVKALAQRISDATASISDRIERIQTESGSMANRMSGIGDSVLRMKTFTESIRVAVDEQKAAARHITQHAESTAASSNEMADMIHDVSCRVERSGTTSGTLKDAVATVSGETGTLSERVRAFLGALKAA</sequence>
<dbReference type="SUPFAM" id="SSF58104">
    <property type="entry name" value="Methyl-accepting chemotaxis protein (MCP) signaling domain"/>
    <property type="match status" value="1"/>
</dbReference>